<comment type="caution">
    <text evidence="2">The sequence shown here is derived from an EMBL/GenBank/DDBJ whole genome shotgun (WGS) entry which is preliminary data.</text>
</comment>
<dbReference type="Proteomes" id="UP000809789">
    <property type="component" value="Unassembled WGS sequence"/>
</dbReference>
<dbReference type="PIRSF" id="PIRSF006402">
    <property type="entry name" value="UCP006402_thioredoxin"/>
    <property type="match status" value="1"/>
</dbReference>
<dbReference type="EMBL" id="JAESVG020000010">
    <property type="protein sequence ID" value="KAG8623485.1"/>
    <property type="molecule type" value="Genomic_DNA"/>
</dbReference>
<dbReference type="SUPFAM" id="SSF48208">
    <property type="entry name" value="Six-hairpin glycosidases"/>
    <property type="match status" value="1"/>
</dbReference>
<evidence type="ECO:0000313" key="2">
    <source>
        <dbReference type="EMBL" id="KAG8623485.1"/>
    </source>
</evidence>
<dbReference type="InterPro" id="IPR036249">
    <property type="entry name" value="Thioredoxin-like_sf"/>
</dbReference>
<proteinExistence type="predicted"/>
<dbReference type="Gene3D" id="3.40.30.10">
    <property type="entry name" value="Glutaredoxin"/>
    <property type="match status" value="1"/>
</dbReference>
<dbReference type="InterPro" id="IPR012341">
    <property type="entry name" value="6hp_glycosidase-like_sf"/>
</dbReference>
<dbReference type="Gene3D" id="1.50.10.10">
    <property type="match status" value="1"/>
</dbReference>
<dbReference type="AlphaFoldDB" id="A0A8K0KX17"/>
<sequence length="812" mass="89659">MHSLRRSPCRRLSLSSFHYSTRQHSTQRLSFLLAPFLSAGFPTALRSLGSHPTATKNMSTSAQASKLTNQCLESKSPYVRSHSDNPTAWQLWTPETLELARKTNKLLFVSIGYSACHWCHVMAHESFNHPKIASILNENFIPIKIDREERPDVDRVYMDFLQATTGGGGWPLNVFVTPQLEPIYGGTYWPGPDADRKAYGTEFEHILEKVSLAWKEQEAKCREDAGTITAQLRQFAQEGTLSGSGARTDSATNGETELPDIELLEDAYEHYKHRFDTKYGGFGGAPKFPTPSHLSFLIRIGQWPATVQDIVGEEETMKAHDMVIQTLKAMAKGGIKDQVGHGFSRYSVTRDWSLPHFEKMLYDNAQLLNAYLDGYLITKDSLLLDTVHDIATYLSTEPIQSKDGGYHASEDADSAPTFDSKEHKEGAFYVWTSDEIKRIVNDEKAASLVSEYYNVMEDGNVSPRFDAQGELTGQNTLCITSSIDNLATKHSLSSSDAVSLITKAKAALLKHRIESRPRPHLDDKILTSWNGLAISAMARTAAALLSSQPQEAQNYLKSASRAANFIKEQLYDSSNHTLKRVYRESPGLVPGFADDYAHLITGLLDLYTATTDPAWFEWAYHLQKTQIRLFSDHEGSGGFFSTEKDAQDVLIRSKDAMDNAEPSTNGVSASNLFRLGALLNTTSIEGKIGTGEATFEDLALKTLRTFEVELGQHPGLMTGLLGSVVMSRLGVKSVLIAGEGEKAGKALQTIREGVWPGVVVLRIGKGGAGEWLESKNETLKDLGSKELVQVCEGTKCMLVGDEEGALEKLLRA</sequence>
<dbReference type="Pfam" id="PF03190">
    <property type="entry name" value="Thioredox_DsbH"/>
    <property type="match status" value="1"/>
</dbReference>
<dbReference type="InterPro" id="IPR008928">
    <property type="entry name" value="6-hairpin_glycosidase_sf"/>
</dbReference>
<dbReference type="PANTHER" id="PTHR42899:SF1">
    <property type="entry name" value="SPERMATOGENESIS-ASSOCIATED PROTEIN 20"/>
    <property type="match status" value="1"/>
</dbReference>
<dbReference type="InterPro" id="IPR004879">
    <property type="entry name" value="Ssp411-like_TRX"/>
</dbReference>
<dbReference type="SUPFAM" id="SSF52833">
    <property type="entry name" value="Thioredoxin-like"/>
    <property type="match status" value="1"/>
</dbReference>
<dbReference type="PANTHER" id="PTHR42899">
    <property type="entry name" value="SPERMATOGENESIS-ASSOCIATED PROTEIN 20"/>
    <property type="match status" value="1"/>
</dbReference>
<dbReference type="OrthoDB" id="1923667at2759"/>
<dbReference type="CDD" id="cd02955">
    <property type="entry name" value="SSP411"/>
    <property type="match status" value="1"/>
</dbReference>
<evidence type="ECO:0000259" key="1">
    <source>
        <dbReference type="Pfam" id="PF03190"/>
    </source>
</evidence>
<dbReference type="GO" id="GO:0005975">
    <property type="term" value="P:carbohydrate metabolic process"/>
    <property type="evidence" value="ECO:0007669"/>
    <property type="project" value="InterPro"/>
</dbReference>
<protein>
    <recommendedName>
        <fullName evidence="1">Spermatogenesis-associated protein 20-like TRX domain-containing protein</fullName>
    </recommendedName>
</protein>
<gene>
    <name evidence="2" type="ORF">KVT40_008461</name>
</gene>
<dbReference type="GO" id="GO:0003824">
    <property type="term" value="F:catalytic activity"/>
    <property type="evidence" value="ECO:0007669"/>
    <property type="project" value="UniProtKB-ARBA"/>
</dbReference>
<reference evidence="2" key="1">
    <citation type="submission" date="2021-07" db="EMBL/GenBank/DDBJ databases">
        <title>Elsinoe batatas strain:CRI-CJ2 Genome sequencing and assembly.</title>
        <authorList>
            <person name="Huang L."/>
        </authorList>
    </citation>
    <scope>NUCLEOTIDE SEQUENCE</scope>
    <source>
        <strain evidence="2">CRI-CJ2</strain>
    </source>
</reference>
<organism evidence="2 3">
    <name type="scientific">Elsinoe batatas</name>
    <dbReference type="NCBI Taxonomy" id="2601811"/>
    <lineage>
        <taxon>Eukaryota</taxon>
        <taxon>Fungi</taxon>
        <taxon>Dikarya</taxon>
        <taxon>Ascomycota</taxon>
        <taxon>Pezizomycotina</taxon>
        <taxon>Dothideomycetes</taxon>
        <taxon>Dothideomycetidae</taxon>
        <taxon>Myriangiales</taxon>
        <taxon>Elsinoaceae</taxon>
        <taxon>Elsinoe</taxon>
    </lineage>
</organism>
<accession>A0A8K0KX17</accession>
<name>A0A8K0KX17_9PEZI</name>
<keyword evidence="3" id="KW-1185">Reference proteome</keyword>
<evidence type="ECO:0000313" key="3">
    <source>
        <dbReference type="Proteomes" id="UP000809789"/>
    </source>
</evidence>
<dbReference type="InterPro" id="IPR024705">
    <property type="entry name" value="Ssp411"/>
</dbReference>
<feature type="domain" description="Spermatogenesis-associated protein 20-like TRX" evidence="1">
    <location>
        <begin position="69"/>
        <end position="232"/>
    </location>
</feature>